<evidence type="ECO:0000259" key="1">
    <source>
        <dbReference type="SMART" id="SM00849"/>
    </source>
</evidence>
<dbReference type="InterPro" id="IPR041516">
    <property type="entry name" value="LACTB2_WH"/>
</dbReference>
<name>A0A285NC01_9HYPH</name>
<dbReference type="InterPro" id="IPR036866">
    <property type="entry name" value="RibonucZ/Hydroxyglut_hydro"/>
</dbReference>
<dbReference type="InterPro" id="IPR050662">
    <property type="entry name" value="Sec-metab_biosynth-thioest"/>
</dbReference>
<dbReference type="AlphaFoldDB" id="A0A285NC01"/>
<dbReference type="Proteomes" id="UP000219439">
    <property type="component" value="Unassembled WGS sequence"/>
</dbReference>
<evidence type="ECO:0000313" key="2">
    <source>
        <dbReference type="EMBL" id="SNZ06443.1"/>
    </source>
</evidence>
<feature type="domain" description="Metallo-beta-lactamase" evidence="1">
    <location>
        <begin position="42"/>
        <end position="218"/>
    </location>
</feature>
<dbReference type="Gene3D" id="1.10.10.10">
    <property type="entry name" value="Winged helix-like DNA-binding domain superfamily/Winged helix DNA-binding domain"/>
    <property type="match status" value="1"/>
</dbReference>
<keyword evidence="3" id="KW-1185">Reference proteome</keyword>
<dbReference type="PANTHER" id="PTHR23131">
    <property type="entry name" value="ENDORIBONUCLEASE LACTB2"/>
    <property type="match status" value="1"/>
</dbReference>
<accession>A0A285NC01</accession>
<dbReference type="Pfam" id="PF00753">
    <property type="entry name" value="Lactamase_B"/>
    <property type="match status" value="1"/>
</dbReference>
<dbReference type="SMART" id="SM00849">
    <property type="entry name" value="Lactamase_B"/>
    <property type="match status" value="1"/>
</dbReference>
<dbReference type="Gene3D" id="3.60.15.10">
    <property type="entry name" value="Ribonuclease Z/Hydroxyacylglutathione hydrolase-like"/>
    <property type="match status" value="1"/>
</dbReference>
<dbReference type="InterPro" id="IPR001279">
    <property type="entry name" value="Metallo-B-lactamas"/>
</dbReference>
<gene>
    <name evidence="2" type="ORF">SAMN06265368_0422</name>
</gene>
<dbReference type="InterPro" id="IPR036388">
    <property type="entry name" value="WH-like_DNA-bd_sf"/>
</dbReference>
<dbReference type="EMBL" id="OBEL01000001">
    <property type="protein sequence ID" value="SNZ06443.1"/>
    <property type="molecule type" value="Genomic_DNA"/>
</dbReference>
<protein>
    <submittedName>
        <fullName evidence="2">Glyoxylase, beta-lactamase superfamily II</fullName>
    </submittedName>
</protein>
<sequence>MMTAPKLTFNRDFNPRYGEVIQLLHNVRRITCNNPGPFTWMGTNTYILGEKEVAILDPGPMDEEHIANLIAACKGETISKILISHTHADHSPGARLLQEKTGAPIYAEGGHRPARPLHLGEVNPLDASADTSLEIDVYVKDGDLIKGNGWELEVLHTPGHTANHLAFAFTDGSGLFSADHVMAWSTSIVAPPDGSMRDYMKSLDKLMAREDAVYWPGHGGIVEDVAPFLACLKAHRQGREKSVLDRLTAGDETIPEMVSIVYRDVDKALHGAAALSMFAHIEDLVEQGLVSCNQESPSLSAKYKLND</sequence>
<dbReference type="PANTHER" id="PTHR23131:SF0">
    <property type="entry name" value="ENDORIBONUCLEASE LACTB2"/>
    <property type="match status" value="1"/>
</dbReference>
<dbReference type="CDD" id="cd16278">
    <property type="entry name" value="metallo-hydrolase-like_MBL-fold"/>
    <property type="match status" value="1"/>
</dbReference>
<proteinExistence type="predicted"/>
<organism evidence="2 3">
    <name type="scientific">Cohaesibacter gelatinilyticus</name>
    <dbReference type="NCBI Taxonomy" id="372072"/>
    <lineage>
        <taxon>Bacteria</taxon>
        <taxon>Pseudomonadati</taxon>
        <taxon>Pseudomonadota</taxon>
        <taxon>Alphaproteobacteria</taxon>
        <taxon>Hyphomicrobiales</taxon>
        <taxon>Cohaesibacteraceae</taxon>
    </lineage>
</organism>
<reference evidence="2 3" key="1">
    <citation type="submission" date="2017-09" db="EMBL/GenBank/DDBJ databases">
        <authorList>
            <person name="Ehlers B."/>
            <person name="Leendertz F.H."/>
        </authorList>
    </citation>
    <scope>NUCLEOTIDE SEQUENCE [LARGE SCALE GENOMIC DNA]</scope>
    <source>
        <strain evidence="2 3">DSM 18289</strain>
    </source>
</reference>
<evidence type="ECO:0000313" key="3">
    <source>
        <dbReference type="Proteomes" id="UP000219439"/>
    </source>
</evidence>
<dbReference type="Pfam" id="PF17778">
    <property type="entry name" value="WHD_BLACT"/>
    <property type="match status" value="1"/>
</dbReference>
<dbReference type="SUPFAM" id="SSF56281">
    <property type="entry name" value="Metallo-hydrolase/oxidoreductase"/>
    <property type="match status" value="1"/>
</dbReference>